<organism evidence="1 2">
    <name type="scientific">Desulfuromonas soudanensis</name>
    <dbReference type="NCBI Taxonomy" id="1603606"/>
    <lineage>
        <taxon>Bacteria</taxon>
        <taxon>Pseudomonadati</taxon>
        <taxon>Thermodesulfobacteriota</taxon>
        <taxon>Desulfuromonadia</taxon>
        <taxon>Desulfuromonadales</taxon>
        <taxon>Desulfuromonadaceae</taxon>
        <taxon>Desulfuromonas</taxon>
    </lineage>
</organism>
<proteinExistence type="predicted"/>
<evidence type="ECO:0000313" key="2">
    <source>
        <dbReference type="Proteomes" id="UP000057158"/>
    </source>
</evidence>
<keyword evidence="2" id="KW-1185">Reference proteome</keyword>
<sequence length="41" mass="4754">MNNLTGQPAIPFALFDSNGVEHRLEDYRGSWLLLMFHRHLG</sequence>
<name>A0A0M3QFJ1_9BACT</name>
<dbReference type="STRING" id="1603606.DSOUD_1540"/>
<evidence type="ECO:0000313" key="1">
    <source>
        <dbReference type="EMBL" id="ALC16319.1"/>
    </source>
</evidence>
<dbReference type="Gene3D" id="3.40.30.10">
    <property type="entry name" value="Glutaredoxin"/>
    <property type="match status" value="1"/>
</dbReference>
<dbReference type="Proteomes" id="UP000057158">
    <property type="component" value="Chromosome"/>
</dbReference>
<reference evidence="1 2" key="1">
    <citation type="submission" date="2015-07" db="EMBL/GenBank/DDBJ databases">
        <title>Isolation and Genomic Characterization of a Novel Halophilic Metal-Reducing Deltaproteobacterium from the Deep Subsurface.</title>
        <authorList>
            <person name="Badalamenti J.P."/>
            <person name="Summers Z.M."/>
            <person name="Gralnick J.A."/>
            <person name="Bond D.R."/>
        </authorList>
    </citation>
    <scope>NUCLEOTIDE SEQUENCE [LARGE SCALE GENOMIC DNA]</scope>
    <source>
        <strain evidence="1 2">WTL</strain>
    </source>
</reference>
<dbReference type="KEGG" id="des:DSOUD_1540"/>
<dbReference type="AlphaFoldDB" id="A0A0M3QFJ1"/>
<dbReference type="SUPFAM" id="SSF52833">
    <property type="entry name" value="Thioredoxin-like"/>
    <property type="match status" value="1"/>
</dbReference>
<accession>A0A0M3QFJ1</accession>
<gene>
    <name evidence="1" type="ORF">DSOUD_1540</name>
</gene>
<dbReference type="PATRIC" id="fig|1603606.3.peg.1678"/>
<dbReference type="EMBL" id="CP010802">
    <property type="protein sequence ID" value="ALC16319.1"/>
    <property type="molecule type" value="Genomic_DNA"/>
</dbReference>
<dbReference type="OrthoDB" id="5525169at2"/>
<dbReference type="InterPro" id="IPR036249">
    <property type="entry name" value="Thioredoxin-like_sf"/>
</dbReference>
<protein>
    <submittedName>
        <fullName evidence="1">Putative thioredoxin</fullName>
    </submittedName>
</protein>